<dbReference type="Gene3D" id="3.30.565.10">
    <property type="entry name" value="Histidine kinase-like ATPase, C-terminal domain"/>
    <property type="match status" value="1"/>
</dbReference>
<organism evidence="1 2">
    <name type="scientific">Streptomyces massasporeus</name>
    <dbReference type="NCBI Taxonomy" id="67324"/>
    <lineage>
        <taxon>Bacteria</taxon>
        <taxon>Bacillati</taxon>
        <taxon>Actinomycetota</taxon>
        <taxon>Actinomycetes</taxon>
        <taxon>Kitasatosporales</taxon>
        <taxon>Streptomycetaceae</taxon>
        <taxon>Streptomyces</taxon>
    </lineage>
</organism>
<reference evidence="1 2" key="1">
    <citation type="submission" date="2024-10" db="EMBL/GenBank/DDBJ databases">
        <title>The Natural Products Discovery Center: Release of the First 8490 Sequenced Strains for Exploring Actinobacteria Biosynthetic Diversity.</title>
        <authorList>
            <person name="Kalkreuter E."/>
            <person name="Kautsar S.A."/>
            <person name="Yang D."/>
            <person name="Bader C.D."/>
            <person name="Teijaro C.N."/>
            <person name="Fluegel L."/>
            <person name="Davis C.M."/>
            <person name="Simpson J.R."/>
            <person name="Lauterbach L."/>
            <person name="Steele A.D."/>
            <person name="Gui C."/>
            <person name="Meng S."/>
            <person name="Li G."/>
            <person name="Viehrig K."/>
            <person name="Ye F."/>
            <person name="Su P."/>
            <person name="Kiefer A.F."/>
            <person name="Nichols A."/>
            <person name="Cepeda A.J."/>
            <person name="Yan W."/>
            <person name="Fan B."/>
            <person name="Jiang Y."/>
            <person name="Adhikari A."/>
            <person name="Zheng C.-J."/>
            <person name="Schuster L."/>
            <person name="Cowan T.M."/>
            <person name="Smanski M.J."/>
            <person name="Chevrette M.G."/>
            <person name="De Carvalho L.P.S."/>
            <person name="Shen B."/>
        </authorList>
    </citation>
    <scope>NUCLEOTIDE SEQUENCE [LARGE SCALE GENOMIC DNA]</scope>
    <source>
        <strain evidence="1 2">NPDC007066</strain>
    </source>
</reference>
<name>A0ABW6LSH4_9ACTN</name>
<dbReference type="InterPro" id="IPR036890">
    <property type="entry name" value="HATPase_C_sf"/>
</dbReference>
<protein>
    <recommendedName>
        <fullName evidence="3">Histidine kinase/HSP90-like ATPase domain-containing protein</fullName>
    </recommendedName>
</protein>
<evidence type="ECO:0000313" key="2">
    <source>
        <dbReference type="Proteomes" id="UP001601288"/>
    </source>
</evidence>
<comment type="caution">
    <text evidence="1">The sequence shown here is derived from an EMBL/GenBank/DDBJ whole genome shotgun (WGS) entry which is preliminary data.</text>
</comment>
<accession>A0ABW6LSH4</accession>
<evidence type="ECO:0008006" key="3">
    <source>
        <dbReference type="Google" id="ProtNLM"/>
    </source>
</evidence>
<sequence>MTHPTPTTSGPLHTPAEAAPAGADVVLYTTSVDSRIAVRTLATLRDFATQQGWTVTHEVYDLAPLHLPARLRTGWRTVEHLLTAGEAAGLVVPAEHEVASTPAEQTALREWLLSLPAFAAYPHAGHHRTLPPVSEPSDAPGSVLTAPVDREWSQSYAMTPAGLRRLRGDARMRLTVLRWPGDIVTAIEVLSRLAYNAAVHARPADEALARMTVRLAMTEDEALLIDVQDPRPDVPLSRATIDGEKGKGLKYARFLGATVSCFISEDARLKTVRAQLMPGEVSL</sequence>
<evidence type="ECO:0000313" key="1">
    <source>
        <dbReference type="EMBL" id="MFE9231338.1"/>
    </source>
</evidence>
<keyword evidence="2" id="KW-1185">Reference proteome</keyword>
<proteinExistence type="predicted"/>
<dbReference type="Proteomes" id="UP001601288">
    <property type="component" value="Unassembled WGS sequence"/>
</dbReference>
<gene>
    <name evidence="1" type="ORF">ACFYM3_43555</name>
</gene>
<dbReference type="RefSeq" id="WP_358292875.1">
    <property type="nucleotide sequence ID" value="NZ_JBEYGJ010000073.1"/>
</dbReference>
<dbReference type="EMBL" id="JBIAFP010000058">
    <property type="protein sequence ID" value="MFE9231338.1"/>
    <property type="molecule type" value="Genomic_DNA"/>
</dbReference>